<dbReference type="PANTHER" id="PTHR10562">
    <property type="entry name" value="SMALL UBIQUITIN-RELATED MODIFIER"/>
    <property type="match status" value="1"/>
</dbReference>
<gene>
    <name evidence="2" type="ORF">DCAF_LOCUS3367</name>
</gene>
<accession>A0AAV1QY34</accession>
<evidence type="ECO:0000313" key="2">
    <source>
        <dbReference type="EMBL" id="CAK7325680.1"/>
    </source>
</evidence>
<dbReference type="InterPro" id="IPR029071">
    <property type="entry name" value="Ubiquitin-like_domsf"/>
</dbReference>
<dbReference type="EMBL" id="CAWUPB010000850">
    <property type="protein sequence ID" value="CAK7325680.1"/>
    <property type="molecule type" value="Genomic_DNA"/>
</dbReference>
<organism evidence="2 3">
    <name type="scientific">Dovyalis caffra</name>
    <dbReference type="NCBI Taxonomy" id="77055"/>
    <lineage>
        <taxon>Eukaryota</taxon>
        <taxon>Viridiplantae</taxon>
        <taxon>Streptophyta</taxon>
        <taxon>Embryophyta</taxon>
        <taxon>Tracheophyta</taxon>
        <taxon>Spermatophyta</taxon>
        <taxon>Magnoliopsida</taxon>
        <taxon>eudicotyledons</taxon>
        <taxon>Gunneridae</taxon>
        <taxon>Pentapetalae</taxon>
        <taxon>rosids</taxon>
        <taxon>fabids</taxon>
        <taxon>Malpighiales</taxon>
        <taxon>Salicaceae</taxon>
        <taxon>Flacourtieae</taxon>
        <taxon>Dovyalis</taxon>
    </lineage>
</organism>
<name>A0AAV1QY34_9ROSI</name>
<dbReference type="InterPro" id="IPR022617">
    <property type="entry name" value="Rad60/SUMO-like_dom"/>
</dbReference>
<dbReference type="PROSITE" id="PS50053">
    <property type="entry name" value="UBIQUITIN_2"/>
    <property type="match status" value="1"/>
</dbReference>
<dbReference type="Gene3D" id="3.10.20.90">
    <property type="entry name" value="Phosphatidylinositol 3-kinase Catalytic Subunit, Chain A, domain 1"/>
    <property type="match status" value="1"/>
</dbReference>
<dbReference type="Pfam" id="PF11976">
    <property type="entry name" value="Rad60-SLD"/>
    <property type="match status" value="1"/>
</dbReference>
<evidence type="ECO:0000259" key="1">
    <source>
        <dbReference type="PROSITE" id="PS50053"/>
    </source>
</evidence>
<dbReference type="CDD" id="cd01763">
    <property type="entry name" value="Ubl_SUMO_like"/>
    <property type="match status" value="1"/>
</dbReference>
<dbReference type="Proteomes" id="UP001314170">
    <property type="component" value="Unassembled WGS sequence"/>
</dbReference>
<keyword evidence="3" id="KW-1185">Reference proteome</keyword>
<dbReference type="SUPFAM" id="SSF54236">
    <property type="entry name" value="Ubiquitin-like"/>
    <property type="match status" value="1"/>
</dbReference>
<feature type="domain" description="Ubiquitin-like" evidence="1">
    <location>
        <begin position="66"/>
        <end position="100"/>
    </location>
</feature>
<proteinExistence type="predicted"/>
<comment type="caution">
    <text evidence="2">The sequence shown here is derived from an EMBL/GenBank/DDBJ whole genome shotgun (WGS) entry which is preliminary data.</text>
</comment>
<dbReference type="AlphaFoldDB" id="A0AAV1QY34"/>
<protein>
    <recommendedName>
        <fullName evidence="1">Ubiquitin-like domain-containing protein</fullName>
    </recommendedName>
</protein>
<sequence>MDTLFQRSLDDIIKGLRHQQTTESAFISEVIEEIDGRDVRYSVPPNASLSRLIDDYCSRRGVKGLKFFYNGKRVTRKHTAAKLGLENEDQIEAMMDMHGGGCKASPNE</sequence>
<dbReference type="InterPro" id="IPR000626">
    <property type="entry name" value="Ubiquitin-like_dom"/>
</dbReference>
<evidence type="ECO:0000313" key="3">
    <source>
        <dbReference type="Proteomes" id="UP001314170"/>
    </source>
</evidence>
<reference evidence="2 3" key="1">
    <citation type="submission" date="2024-01" db="EMBL/GenBank/DDBJ databases">
        <authorList>
            <person name="Waweru B."/>
        </authorList>
    </citation>
    <scope>NUCLEOTIDE SEQUENCE [LARGE SCALE GENOMIC DNA]</scope>
</reference>